<accession>A0A1I7ZHP3</accession>
<sequence length="105" mass="11076">HQFDGALPTFIGRAFHISQNAGQLGQPATHGMTQNGFAIARAVARAMDNSYTAHTVLQTGAQKVVQPLARLFQIRAMQIQAGLNGPTVAFQIAQDIGATAGTQMS</sequence>
<name>A0A1I7ZHP3_9BILA</name>
<evidence type="ECO:0000313" key="2">
    <source>
        <dbReference type="WBParaSite" id="L893_g2642.t1"/>
    </source>
</evidence>
<protein>
    <submittedName>
        <fullName evidence="2">Acyl-CoA_dh_1 domain-containing protein</fullName>
    </submittedName>
</protein>
<evidence type="ECO:0000313" key="1">
    <source>
        <dbReference type="Proteomes" id="UP000095287"/>
    </source>
</evidence>
<reference evidence="2" key="1">
    <citation type="submission" date="2016-11" db="UniProtKB">
        <authorList>
            <consortium name="WormBaseParasite"/>
        </authorList>
    </citation>
    <scope>IDENTIFICATION</scope>
</reference>
<organism evidence="1 2">
    <name type="scientific">Steinernema glaseri</name>
    <dbReference type="NCBI Taxonomy" id="37863"/>
    <lineage>
        <taxon>Eukaryota</taxon>
        <taxon>Metazoa</taxon>
        <taxon>Ecdysozoa</taxon>
        <taxon>Nematoda</taxon>
        <taxon>Chromadorea</taxon>
        <taxon>Rhabditida</taxon>
        <taxon>Tylenchina</taxon>
        <taxon>Panagrolaimomorpha</taxon>
        <taxon>Strongyloidoidea</taxon>
        <taxon>Steinernematidae</taxon>
        <taxon>Steinernema</taxon>
    </lineage>
</organism>
<dbReference type="WBParaSite" id="L893_g2642.t1">
    <property type="protein sequence ID" value="L893_g2642.t1"/>
    <property type="gene ID" value="L893_g2642"/>
</dbReference>
<dbReference type="Proteomes" id="UP000095287">
    <property type="component" value="Unplaced"/>
</dbReference>
<keyword evidence="1" id="KW-1185">Reference proteome</keyword>
<dbReference type="AlphaFoldDB" id="A0A1I7ZHP3"/>
<proteinExistence type="predicted"/>